<proteinExistence type="inferred from homology"/>
<comment type="similarity">
    <text evidence="2">Belongs to the bacterial solute-binding protein SsuA/TauA family.</text>
</comment>
<evidence type="ECO:0000313" key="8">
    <source>
        <dbReference type="EMBL" id="BAY17861.1"/>
    </source>
</evidence>
<evidence type="ECO:0000313" key="9">
    <source>
        <dbReference type="Proteomes" id="UP000218287"/>
    </source>
</evidence>
<evidence type="ECO:0000256" key="5">
    <source>
        <dbReference type="ARBA" id="ARBA00055538"/>
    </source>
</evidence>
<dbReference type="InterPro" id="IPR010067">
    <property type="entry name" value="ABC_SsuA_sub-bd"/>
</dbReference>
<evidence type="ECO:0000256" key="6">
    <source>
        <dbReference type="ARBA" id="ARBA00070228"/>
    </source>
</evidence>
<dbReference type="GO" id="GO:0042626">
    <property type="term" value="F:ATPase-coupled transmembrane transporter activity"/>
    <property type="evidence" value="ECO:0007669"/>
    <property type="project" value="InterPro"/>
</dbReference>
<feature type="domain" description="Solute-binding protein family 3/N-terminal" evidence="7">
    <location>
        <begin position="65"/>
        <end position="283"/>
    </location>
</feature>
<dbReference type="Proteomes" id="UP000218287">
    <property type="component" value="Chromosome"/>
</dbReference>
<dbReference type="FunFam" id="3.40.190.10:FF:000050">
    <property type="entry name" value="Sulfonate ABC transporter substrate-binding protein"/>
    <property type="match status" value="1"/>
</dbReference>
<dbReference type="SMART" id="SM00062">
    <property type="entry name" value="PBPb"/>
    <property type="match status" value="1"/>
</dbReference>
<dbReference type="NCBIfam" id="TIGR01728">
    <property type="entry name" value="SsuA_fam"/>
    <property type="match status" value="1"/>
</dbReference>
<accession>A0A1Z4GK28</accession>
<keyword evidence="3" id="KW-0813">Transport</keyword>
<keyword evidence="4" id="KW-0732">Signal</keyword>
<organism evidence="8 9">
    <name type="scientific">Anabaenopsis circularis NIES-21</name>
    <dbReference type="NCBI Taxonomy" id="1085406"/>
    <lineage>
        <taxon>Bacteria</taxon>
        <taxon>Bacillati</taxon>
        <taxon>Cyanobacteriota</taxon>
        <taxon>Cyanophyceae</taxon>
        <taxon>Nostocales</taxon>
        <taxon>Nodulariaceae</taxon>
        <taxon>Anabaenopsis</taxon>
    </lineage>
</organism>
<dbReference type="Pfam" id="PF09084">
    <property type="entry name" value="NMT1"/>
    <property type="match status" value="1"/>
</dbReference>
<dbReference type="PANTHER" id="PTHR30024:SF42">
    <property type="entry name" value="ALIPHATIC SULFONATES-BINDING PROTEIN-RELATED"/>
    <property type="match status" value="1"/>
</dbReference>
<evidence type="ECO:0000259" key="7">
    <source>
        <dbReference type="SMART" id="SM00062"/>
    </source>
</evidence>
<dbReference type="Gene3D" id="3.40.190.10">
    <property type="entry name" value="Periplasmic binding protein-like II"/>
    <property type="match status" value="2"/>
</dbReference>
<dbReference type="AlphaFoldDB" id="A0A1Z4GK28"/>
<dbReference type="OrthoDB" id="527543at2"/>
<keyword evidence="9" id="KW-1185">Reference proteome</keyword>
<dbReference type="InterPro" id="IPR015168">
    <property type="entry name" value="SsuA/THI5"/>
</dbReference>
<evidence type="ECO:0000256" key="4">
    <source>
        <dbReference type="ARBA" id="ARBA00022729"/>
    </source>
</evidence>
<gene>
    <name evidence="8" type="ORF">NIES21_37030</name>
</gene>
<evidence type="ECO:0000256" key="2">
    <source>
        <dbReference type="ARBA" id="ARBA00010742"/>
    </source>
</evidence>
<comment type="subcellular location">
    <subcellularLocation>
        <location evidence="1">Periplasm</location>
    </subcellularLocation>
</comment>
<comment type="function">
    <text evidence="5">Part of a binding-protein-dependent transport system for aliphatic sulfonates. Putative binding protein.</text>
</comment>
<dbReference type="GO" id="GO:0042597">
    <property type="term" value="C:periplasmic space"/>
    <property type="evidence" value="ECO:0007669"/>
    <property type="project" value="UniProtKB-SubCell"/>
</dbReference>
<reference evidence="8 9" key="1">
    <citation type="submission" date="2017-06" db="EMBL/GenBank/DDBJ databases">
        <title>Genome sequencing of cyanobaciteial culture collection at National Institute for Environmental Studies (NIES).</title>
        <authorList>
            <person name="Hirose Y."/>
            <person name="Shimura Y."/>
            <person name="Fujisawa T."/>
            <person name="Nakamura Y."/>
            <person name="Kawachi M."/>
        </authorList>
    </citation>
    <scope>NUCLEOTIDE SEQUENCE [LARGE SCALE GENOMIC DNA]</scope>
    <source>
        <strain evidence="8 9">NIES-21</strain>
    </source>
</reference>
<dbReference type="GO" id="GO:0016020">
    <property type="term" value="C:membrane"/>
    <property type="evidence" value="ECO:0007669"/>
    <property type="project" value="InterPro"/>
</dbReference>
<protein>
    <recommendedName>
        <fullName evidence="6">Putative aliphatic sulfonates-binding protein</fullName>
    </recommendedName>
</protein>
<evidence type="ECO:0000256" key="1">
    <source>
        <dbReference type="ARBA" id="ARBA00004418"/>
    </source>
</evidence>
<dbReference type="SUPFAM" id="SSF53850">
    <property type="entry name" value="Periplasmic binding protein-like II"/>
    <property type="match status" value="1"/>
</dbReference>
<dbReference type="PANTHER" id="PTHR30024">
    <property type="entry name" value="ALIPHATIC SULFONATES-BINDING PROTEIN-RELATED"/>
    <property type="match status" value="1"/>
</dbReference>
<sequence length="357" mass="38449">MVNSLKEHRFTHKHTYPTGKILAIAASFVGLLASSCSQQTATNISAKSDTASNTVSTKITEKNNVIRLGYQKGGIIPLARQRGELERQLTTQNIKVEWSGPFDRCATLLSSLNGNRADIGGCGDIPTLSGIAAGQPLCIGSVQRPSPDSLSNAILVRGNSAIRKPADLIGKKVAVNQGGAGEYLLLKVLEKENIPKEKVQRVYLSPNDAAPALYQGSVDAWAVWEPYISLAELEHKARRITTTHPAPTYSIMVVRGDAAKENPVAVKAALTALSEDGEWLNQNSNAASDFLVKELKLSDVVAKQVTKNRGPESYVFPNSEDVAKLQKTADWLLEQKIIPQRVDVATAVCPLGTTASR</sequence>
<name>A0A1Z4GK28_9CYAN</name>
<evidence type="ECO:0000256" key="3">
    <source>
        <dbReference type="ARBA" id="ARBA00022448"/>
    </source>
</evidence>
<dbReference type="InterPro" id="IPR001638">
    <property type="entry name" value="Solute-binding_3/MltF_N"/>
</dbReference>
<dbReference type="EMBL" id="AP018174">
    <property type="protein sequence ID" value="BAY17861.1"/>
    <property type="molecule type" value="Genomic_DNA"/>
</dbReference>